<dbReference type="EMBL" id="JAAAXW010000032">
    <property type="protein sequence ID" value="KAF9548255.1"/>
    <property type="molecule type" value="Genomic_DNA"/>
</dbReference>
<name>A0A9P6FDA6_9FUNG</name>
<feature type="compositionally biased region" description="Low complexity" evidence="1">
    <location>
        <begin position="84"/>
        <end position="102"/>
    </location>
</feature>
<organism evidence="2 3">
    <name type="scientific">Mortierella hygrophila</name>
    <dbReference type="NCBI Taxonomy" id="979708"/>
    <lineage>
        <taxon>Eukaryota</taxon>
        <taxon>Fungi</taxon>
        <taxon>Fungi incertae sedis</taxon>
        <taxon>Mucoromycota</taxon>
        <taxon>Mortierellomycotina</taxon>
        <taxon>Mortierellomycetes</taxon>
        <taxon>Mortierellales</taxon>
        <taxon>Mortierellaceae</taxon>
        <taxon>Mortierella</taxon>
    </lineage>
</organism>
<feature type="compositionally biased region" description="Low complexity" evidence="1">
    <location>
        <begin position="43"/>
        <end position="57"/>
    </location>
</feature>
<reference evidence="2" key="1">
    <citation type="journal article" date="2020" name="Fungal Divers.">
        <title>Resolving the Mortierellaceae phylogeny through synthesis of multi-gene phylogenetics and phylogenomics.</title>
        <authorList>
            <person name="Vandepol N."/>
            <person name="Liber J."/>
            <person name="Desiro A."/>
            <person name="Na H."/>
            <person name="Kennedy M."/>
            <person name="Barry K."/>
            <person name="Grigoriev I.V."/>
            <person name="Miller A.N."/>
            <person name="O'Donnell K."/>
            <person name="Stajich J.E."/>
            <person name="Bonito G."/>
        </authorList>
    </citation>
    <scope>NUCLEOTIDE SEQUENCE</scope>
    <source>
        <strain evidence="2">NRRL 2591</strain>
    </source>
</reference>
<feature type="region of interest" description="Disordered" evidence="1">
    <location>
        <begin position="36"/>
        <end position="120"/>
    </location>
</feature>
<accession>A0A9P6FDA6</accession>
<evidence type="ECO:0000256" key="1">
    <source>
        <dbReference type="SAM" id="MobiDB-lite"/>
    </source>
</evidence>
<proteinExistence type="predicted"/>
<evidence type="ECO:0000313" key="2">
    <source>
        <dbReference type="EMBL" id="KAF9548255.1"/>
    </source>
</evidence>
<dbReference type="Proteomes" id="UP000723463">
    <property type="component" value="Unassembled WGS sequence"/>
</dbReference>
<dbReference type="AlphaFoldDB" id="A0A9P6FDA6"/>
<feature type="region of interest" description="Disordered" evidence="1">
    <location>
        <begin position="181"/>
        <end position="215"/>
    </location>
</feature>
<evidence type="ECO:0000313" key="3">
    <source>
        <dbReference type="Proteomes" id="UP000723463"/>
    </source>
</evidence>
<protein>
    <submittedName>
        <fullName evidence="2">Uncharacterized protein</fullName>
    </submittedName>
</protein>
<keyword evidence="3" id="KW-1185">Reference proteome</keyword>
<comment type="caution">
    <text evidence="2">The sequence shown here is derived from an EMBL/GenBank/DDBJ whole genome shotgun (WGS) entry which is preliminary data.</text>
</comment>
<gene>
    <name evidence="2" type="ORF">EC957_007024</name>
</gene>
<sequence>MDVDDTFDEQYNPVISAYQSSHDLFKHFQAAVAPPTLAAVRGQQQNQQQQQQQQPSRSLPPPSRRRYPVPTFTSRLHYGEQLLSPTSPTKDTTSNTTNISSDRNPGAGADIEVDPAEKEASIAQWAQEQAAIQEHRLEKQRRSKVRAQAKDELRNILGLAENSIDDTSIRPLNLTLKPHGKLLDADSDDDNDDKDSTTTTHYKTPTFGLSDIHQSSTPLKVLLEKDNDDDDEPQMTAK</sequence>